<keyword evidence="2" id="KW-1185">Reference proteome</keyword>
<protein>
    <recommendedName>
        <fullName evidence="3">(2Fe-2S)-binding protein</fullName>
    </recommendedName>
</protein>
<evidence type="ECO:0000313" key="2">
    <source>
        <dbReference type="Proteomes" id="UP000253303"/>
    </source>
</evidence>
<accession>A0A366LUS0</accession>
<evidence type="ECO:0000313" key="1">
    <source>
        <dbReference type="EMBL" id="RBQ17340.1"/>
    </source>
</evidence>
<comment type="caution">
    <text evidence="1">The sequence shown here is derived from an EMBL/GenBank/DDBJ whole genome shotgun (WGS) entry which is preliminary data.</text>
</comment>
<sequence length="253" mass="26570">MTTTLADPLAGLRELLERLAAERGGFQGLLPGLTADPGEGGWTPVAELTRPPYDLLAGLIDQISVVREAPRHVRAALMWKTYAYWHSMPVALGWALNRRVPLMPFAETVYRASDTGITIAATSVTTAVLPGDPLAGAPGTVVVHDLGAAIRETLLTSQLPLIKAIGGLTKIGARNLWGSTAESLVYPLRTFADALPPGGGPADLLAAVGDPVGGLIDFTADGYRRRTCCLWVTLPDTEPCATCCVSASSAKNT</sequence>
<dbReference type="Proteomes" id="UP000253303">
    <property type="component" value="Unassembled WGS sequence"/>
</dbReference>
<reference evidence="1 2" key="1">
    <citation type="submission" date="2018-06" db="EMBL/GenBank/DDBJ databases">
        <title>Sphaerisporangium craniellae sp. nov., isolated from a marine sponge in the South China Sea.</title>
        <authorList>
            <person name="Li L."/>
        </authorList>
    </citation>
    <scope>NUCLEOTIDE SEQUENCE [LARGE SCALE GENOMIC DNA]</scope>
    <source>
        <strain evidence="1 2">LHW63015</strain>
    </source>
</reference>
<evidence type="ECO:0008006" key="3">
    <source>
        <dbReference type="Google" id="ProtNLM"/>
    </source>
</evidence>
<gene>
    <name evidence="1" type="ORF">DP939_25750</name>
</gene>
<dbReference type="OrthoDB" id="5180616at2"/>
<organism evidence="1 2">
    <name type="scientific">Spongiactinospora rosea</name>
    <dbReference type="NCBI Taxonomy" id="2248750"/>
    <lineage>
        <taxon>Bacteria</taxon>
        <taxon>Bacillati</taxon>
        <taxon>Actinomycetota</taxon>
        <taxon>Actinomycetes</taxon>
        <taxon>Streptosporangiales</taxon>
        <taxon>Streptosporangiaceae</taxon>
        <taxon>Spongiactinospora</taxon>
    </lineage>
</organism>
<dbReference type="EMBL" id="QMEY01000012">
    <property type="protein sequence ID" value="RBQ17340.1"/>
    <property type="molecule type" value="Genomic_DNA"/>
</dbReference>
<proteinExistence type="predicted"/>
<name>A0A366LUS0_9ACTN</name>
<dbReference type="RefSeq" id="WP_113983347.1">
    <property type="nucleotide sequence ID" value="NZ_QMEY01000012.1"/>
</dbReference>
<dbReference type="AlphaFoldDB" id="A0A366LUS0"/>